<feature type="transmembrane region" description="Helical" evidence="1">
    <location>
        <begin position="78"/>
        <end position="97"/>
    </location>
</feature>
<proteinExistence type="predicted"/>
<gene>
    <name evidence="2" type="ORF">K402DRAFT_313352</name>
</gene>
<dbReference type="AlphaFoldDB" id="A0A6G1GIS1"/>
<feature type="non-terminal residue" evidence="2">
    <location>
        <position position="101"/>
    </location>
</feature>
<keyword evidence="1" id="KW-0472">Membrane</keyword>
<accession>A0A6G1GIS1</accession>
<name>A0A6G1GIS1_9PEZI</name>
<dbReference type="Proteomes" id="UP000800041">
    <property type="component" value="Unassembled WGS sequence"/>
</dbReference>
<keyword evidence="1" id="KW-0812">Transmembrane</keyword>
<reference evidence="2" key="1">
    <citation type="journal article" date="2020" name="Stud. Mycol.">
        <title>101 Dothideomycetes genomes: a test case for predicting lifestyles and emergence of pathogens.</title>
        <authorList>
            <person name="Haridas S."/>
            <person name="Albert R."/>
            <person name="Binder M."/>
            <person name="Bloem J."/>
            <person name="Labutti K."/>
            <person name="Salamov A."/>
            <person name="Andreopoulos B."/>
            <person name="Baker S."/>
            <person name="Barry K."/>
            <person name="Bills G."/>
            <person name="Bluhm B."/>
            <person name="Cannon C."/>
            <person name="Castanera R."/>
            <person name="Culley D."/>
            <person name="Daum C."/>
            <person name="Ezra D."/>
            <person name="Gonzalez J."/>
            <person name="Henrissat B."/>
            <person name="Kuo A."/>
            <person name="Liang C."/>
            <person name="Lipzen A."/>
            <person name="Lutzoni F."/>
            <person name="Magnuson J."/>
            <person name="Mondo S."/>
            <person name="Nolan M."/>
            <person name="Ohm R."/>
            <person name="Pangilinan J."/>
            <person name="Park H.-J."/>
            <person name="Ramirez L."/>
            <person name="Alfaro M."/>
            <person name="Sun H."/>
            <person name="Tritt A."/>
            <person name="Yoshinaga Y."/>
            <person name="Zwiers L.-H."/>
            <person name="Turgeon B."/>
            <person name="Goodwin S."/>
            <person name="Spatafora J."/>
            <person name="Crous P."/>
            <person name="Grigoriev I."/>
        </authorList>
    </citation>
    <scope>NUCLEOTIDE SEQUENCE</scope>
    <source>
        <strain evidence="2">CBS 113979</strain>
    </source>
</reference>
<evidence type="ECO:0000313" key="3">
    <source>
        <dbReference type="Proteomes" id="UP000800041"/>
    </source>
</evidence>
<keyword evidence="3" id="KW-1185">Reference proteome</keyword>
<evidence type="ECO:0000256" key="1">
    <source>
        <dbReference type="SAM" id="Phobius"/>
    </source>
</evidence>
<organism evidence="2 3">
    <name type="scientific">Aulographum hederae CBS 113979</name>
    <dbReference type="NCBI Taxonomy" id="1176131"/>
    <lineage>
        <taxon>Eukaryota</taxon>
        <taxon>Fungi</taxon>
        <taxon>Dikarya</taxon>
        <taxon>Ascomycota</taxon>
        <taxon>Pezizomycotina</taxon>
        <taxon>Dothideomycetes</taxon>
        <taxon>Pleosporomycetidae</taxon>
        <taxon>Aulographales</taxon>
        <taxon>Aulographaceae</taxon>
    </lineage>
</organism>
<protein>
    <submittedName>
        <fullName evidence="2">Uncharacterized protein</fullName>
    </submittedName>
</protein>
<dbReference type="OrthoDB" id="3943268at2759"/>
<evidence type="ECO:0000313" key="2">
    <source>
        <dbReference type="EMBL" id="KAF1980659.1"/>
    </source>
</evidence>
<dbReference type="EMBL" id="ML977231">
    <property type="protein sequence ID" value="KAF1980659.1"/>
    <property type="molecule type" value="Genomic_DNA"/>
</dbReference>
<feature type="non-terminal residue" evidence="2">
    <location>
        <position position="1"/>
    </location>
</feature>
<sequence>VQRFLADLNTFTELLANAINLYSGGPLRGTELNLILYKNTSIKDRSMLYNKDAGMFFVKTDYNKTNNITRKERVSYRYLTPVLSRIVIIYVAAVLPLRDYI</sequence>
<keyword evidence="1" id="KW-1133">Transmembrane helix</keyword>